<evidence type="ECO:0000313" key="3">
    <source>
        <dbReference type="Proteomes" id="UP000282323"/>
    </source>
</evidence>
<dbReference type="AlphaFoldDB" id="A0A3N6P5W3"/>
<dbReference type="EMBL" id="REGA01000021">
    <property type="protein sequence ID" value="RQG91065.1"/>
    <property type="molecule type" value="Genomic_DNA"/>
</dbReference>
<dbReference type="Pfam" id="PF25932">
    <property type="entry name" value="DUF7977"/>
    <property type="match status" value="1"/>
</dbReference>
<dbReference type="InterPro" id="IPR058283">
    <property type="entry name" value="DUF7977"/>
</dbReference>
<dbReference type="Proteomes" id="UP000282323">
    <property type="component" value="Unassembled WGS sequence"/>
</dbReference>
<sequence>MTSSDDGGYVHDPSAFDDEDGRRRDDADDSDDDWIEQPADPASTDREFDWRGWVLVGVIVLAFVVAPVTIILWPPEVGYRFALLILPLVPAVLLAVTAVWATTRP</sequence>
<name>A0A3N6P5W3_NATCH</name>
<accession>A0A3N6P5W3</accession>
<gene>
    <name evidence="2" type="ORF">EA473_19180</name>
</gene>
<organism evidence="2 3">
    <name type="scientific">Natrarchaeobius chitinivorans</name>
    <dbReference type="NCBI Taxonomy" id="1679083"/>
    <lineage>
        <taxon>Archaea</taxon>
        <taxon>Methanobacteriati</taxon>
        <taxon>Methanobacteriota</taxon>
        <taxon>Stenosarchaea group</taxon>
        <taxon>Halobacteria</taxon>
        <taxon>Halobacteriales</taxon>
        <taxon>Natrialbaceae</taxon>
        <taxon>Natrarchaeobius</taxon>
    </lineage>
</organism>
<evidence type="ECO:0000256" key="1">
    <source>
        <dbReference type="SAM" id="MobiDB-lite"/>
    </source>
</evidence>
<protein>
    <submittedName>
        <fullName evidence="2">Uncharacterized protein</fullName>
    </submittedName>
</protein>
<evidence type="ECO:0000313" key="2">
    <source>
        <dbReference type="EMBL" id="RQG91065.1"/>
    </source>
</evidence>
<proteinExistence type="predicted"/>
<dbReference type="RefSeq" id="WP_124197190.1">
    <property type="nucleotide sequence ID" value="NZ_REGA01000021.1"/>
</dbReference>
<keyword evidence="3" id="KW-1185">Reference proteome</keyword>
<comment type="caution">
    <text evidence="2">The sequence shown here is derived from an EMBL/GenBank/DDBJ whole genome shotgun (WGS) entry which is preliminary data.</text>
</comment>
<reference evidence="2 3" key="1">
    <citation type="submission" date="2018-10" db="EMBL/GenBank/DDBJ databases">
        <title>Natrarchaeobius chitinivorans gen. nov., sp. nov., and Natrarchaeobius haloalkaliphilus sp. nov., alkaliphilic, chitin-utilizing haloarchaea from hypersaline alkaline lakes.</title>
        <authorList>
            <person name="Sorokin D.Y."/>
            <person name="Elcheninov A.G."/>
            <person name="Kostrikina N.A."/>
            <person name="Bale N.J."/>
            <person name="Sinninghe Damste J.S."/>
            <person name="Khijniak T.V."/>
            <person name="Kublanov I.V."/>
            <person name="Toshchakov S.V."/>
        </authorList>
    </citation>
    <scope>NUCLEOTIDE SEQUENCE [LARGE SCALE GENOMIC DNA]</scope>
    <source>
        <strain evidence="2 3">AArcht4T</strain>
    </source>
</reference>
<feature type="region of interest" description="Disordered" evidence="1">
    <location>
        <begin position="1"/>
        <end position="45"/>
    </location>
</feature>